<evidence type="ECO:0000256" key="1">
    <source>
        <dbReference type="SAM" id="MobiDB-lite"/>
    </source>
</evidence>
<dbReference type="SUPFAM" id="SSF53098">
    <property type="entry name" value="Ribonuclease H-like"/>
    <property type="match status" value="1"/>
</dbReference>
<dbReference type="Pfam" id="PF02170">
    <property type="entry name" value="PAZ"/>
    <property type="match status" value="1"/>
</dbReference>
<gene>
    <name evidence="4" type="primary">AGO10</name>
    <name evidence="4" type="ORF">BG006_003215</name>
</gene>
<comment type="caution">
    <text evidence="4">The sequence shown here is derived from an EMBL/GenBank/DDBJ whole genome shotgun (WGS) entry which is preliminary data.</text>
</comment>
<feature type="domain" description="PAZ" evidence="2">
    <location>
        <begin position="179"/>
        <end position="288"/>
    </location>
</feature>
<dbReference type="InterPro" id="IPR014811">
    <property type="entry name" value="ArgoL1"/>
</dbReference>
<evidence type="ECO:0000313" key="4">
    <source>
        <dbReference type="EMBL" id="KAF9318308.1"/>
    </source>
</evidence>
<evidence type="ECO:0000259" key="2">
    <source>
        <dbReference type="PROSITE" id="PS50821"/>
    </source>
</evidence>
<dbReference type="PROSITE" id="PS50821">
    <property type="entry name" value="PAZ"/>
    <property type="match status" value="1"/>
</dbReference>
<dbReference type="InterPro" id="IPR032474">
    <property type="entry name" value="Argonaute_N"/>
</dbReference>
<keyword evidence="5" id="KW-1185">Reference proteome</keyword>
<reference evidence="4" key="1">
    <citation type="journal article" date="2020" name="Fungal Divers.">
        <title>Resolving the Mortierellaceae phylogeny through synthesis of multi-gene phylogenetics and phylogenomics.</title>
        <authorList>
            <person name="Vandepol N."/>
            <person name="Liber J."/>
            <person name="Desiro A."/>
            <person name="Na H."/>
            <person name="Kennedy M."/>
            <person name="Barry K."/>
            <person name="Grigoriev I.V."/>
            <person name="Miller A.N."/>
            <person name="O'Donnell K."/>
            <person name="Stajich J.E."/>
            <person name="Bonito G."/>
        </authorList>
    </citation>
    <scope>NUCLEOTIDE SEQUENCE</scope>
    <source>
        <strain evidence="4">NVP1</strain>
    </source>
</reference>
<dbReference type="Pfam" id="PF16488">
    <property type="entry name" value="ArgoL2"/>
    <property type="match status" value="1"/>
</dbReference>
<dbReference type="Pfam" id="PF16487">
    <property type="entry name" value="ArgoMid"/>
    <property type="match status" value="1"/>
</dbReference>
<organism evidence="4 5">
    <name type="scientific">Podila minutissima</name>
    <dbReference type="NCBI Taxonomy" id="64525"/>
    <lineage>
        <taxon>Eukaryota</taxon>
        <taxon>Fungi</taxon>
        <taxon>Fungi incertae sedis</taxon>
        <taxon>Mucoromycota</taxon>
        <taxon>Mortierellomycotina</taxon>
        <taxon>Mortierellomycetes</taxon>
        <taxon>Mortierellales</taxon>
        <taxon>Mortierellaceae</taxon>
        <taxon>Podila</taxon>
    </lineage>
</organism>
<dbReference type="InterPro" id="IPR045246">
    <property type="entry name" value="Piwi_ago-like"/>
</dbReference>
<dbReference type="CDD" id="cd04657">
    <property type="entry name" value="Piwi_ago-like"/>
    <property type="match status" value="1"/>
</dbReference>
<name>A0A9P5S8R2_9FUNG</name>
<evidence type="ECO:0000313" key="5">
    <source>
        <dbReference type="Proteomes" id="UP000696485"/>
    </source>
</evidence>
<proteinExistence type="predicted"/>
<dbReference type="Gene3D" id="3.40.50.2300">
    <property type="match status" value="1"/>
</dbReference>
<dbReference type="InterPro" id="IPR036397">
    <property type="entry name" value="RNaseH_sf"/>
</dbReference>
<accession>A0A9P5S8R2</accession>
<evidence type="ECO:0000259" key="3">
    <source>
        <dbReference type="PROSITE" id="PS50822"/>
    </source>
</evidence>
<dbReference type="InterPro" id="IPR032473">
    <property type="entry name" value="Argonaute_Mid_dom"/>
</dbReference>
<dbReference type="Gene3D" id="3.30.420.10">
    <property type="entry name" value="Ribonuclease H-like superfamily/Ribonuclease H"/>
    <property type="match status" value="1"/>
</dbReference>
<dbReference type="AlphaFoldDB" id="A0A9P5S8R2"/>
<dbReference type="Pfam" id="PF08699">
    <property type="entry name" value="ArgoL1"/>
    <property type="match status" value="1"/>
</dbReference>
<dbReference type="GO" id="GO:0003723">
    <property type="term" value="F:RNA binding"/>
    <property type="evidence" value="ECO:0007669"/>
    <property type="project" value="InterPro"/>
</dbReference>
<dbReference type="InterPro" id="IPR012337">
    <property type="entry name" value="RNaseH-like_sf"/>
</dbReference>
<dbReference type="SUPFAM" id="SSF101690">
    <property type="entry name" value="PAZ domain"/>
    <property type="match status" value="1"/>
</dbReference>
<dbReference type="Pfam" id="PF02171">
    <property type="entry name" value="Piwi"/>
    <property type="match status" value="1"/>
</dbReference>
<dbReference type="InterPro" id="IPR003100">
    <property type="entry name" value="PAZ_dom"/>
</dbReference>
<dbReference type="InterPro" id="IPR032472">
    <property type="entry name" value="ArgoL2"/>
</dbReference>
<dbReference type="SMART" id="SM00950">
    <property type="entry name" value="Piwi"/>
    <property type="match status" value="1"/>
</dbReference>
<dbReference type="CDD" id="cd02846">
    <property type="entry name" value="PAZ_argonaute_like"/>
    <property type="match status" value="1"/>
</dbReference>
<dbReference type="Proteomes" id="UP000696485">
    <property type="component" value="Unassembled WGS sequence"/>
</dbReference>
<dbReference type="Gene3D" id="2.170.260.10">
    <property type="entry name" value="paz domain"/>
    <property type="match status" value="1"/>
</dbReference>
<feature type="region of interest" description="Disordered" evidence="1">
    <location>
        <begin position="42"/>
        <end position="62"/>
    </location>
</feature>
<dbReference type="PANTHER" id="PTHR22891">
    <property type="entry name" value="EUKARYOTIC TRANSLATION INITIATION FACTOR 2C"/>
    <property type="match status" value="1"/>
</dbReference>
<feature type="non-terminal residue" evidence="4">
    <location>
        <position position="1"/>
    </location>
</feature>
<feature type="domain" description="Piwi" evidence="3">
    <location>
        <begin position="460"/>
        <end position="761"/>
    </location>
</feature>
<protein>
    <submittedName>
        <fullName evidence="4">Protein argonaute 10</fullName>
    </submittedName>
</protein>
<dbReference type="SMART" id="SM01163">
    <property type="entry name" value="DUF1785"/>
    <property type="match status" value="1"/>
</dbReference>
<sequence length="794" mass="89859">LWKVIEELPEIIKYKTVFDGRCNAYAATELNFNQNQGITRQVILPDPSGAPPNPSSSSSTRHRNAFTVKIAQVAVIDLKELHKFLRREGPLTSSCMTAIQALNVVMTHKLFSQQVSVGRSAYTPRNAQDLGGGVEKWDGIFQSIRPGQRQLFANIDIASTAFIKGGNAAGLMAEIKKVRNVDDLRRSAISSRDFQLFHKHFKTCSFTVTHRGGNFKKSYKVAEVSMMSADRITFQQTLADGSSVQMSIPQYYEKAYGLRLHYPFLPCLGVKGRESTLYFPAEVCVIQPGKRFTKRLNEEQTSAMIRSTCTKPHERANKILQNIRELDFDRNEYMREFGLRLDKELAVVPARILPPPRIEYASRRMVDPQAGGWRLDPSHKMYIGQKLESWGILVYEDEMRFARHLVHNFIRELTSTMAENGMNIVMREPPIMYAQGNRVEQNVDTMWSTIERTCKAPPQLILVILPSVCQTYSSIKTYCEISTTNGKMTQCVLSEKVRKVKKQYCGMLGLKINTKLGGINSTLLRNSIPFVTDAPTMVIGADVTHPSAGEARPSVVAVVGSMDEHAYRYAGRLQIQDSRCEVIERLKFLVYELIAAFVMRNRARPQRILFYRDGVSDGQFAQIIKDEVQAIKEACQHMDPEYKPPITFCVVKKRHHARLFPIHQQDGDRSGNCHAGTVVDSVITHPTEFDFYLQSHGGLQGTSRPTLYHVLLDENRFSSDALQALTFRLCHVYSRCPKSVSIVPPVYYAHLLAYRARHYQSHEFSDANSNSGDGSGADVSFQTSDKLKNFMYFV</sequence>
<dbReference type="PROSITE" id="PS50822">
    <property type="entry name" value="PIWI"/>
    <property type="match status" value="1"/>
</dbReference>
<dbReference type="EMBL" id="JAAAUY010001845">
    <property type="protein sequence ID" value="KAF9318308.1"/>
    <property type="molecule type" value="Genomic_DNA"/>
</dbReference>
<dbReference type="InterPro" id="IPR003165">
    <property type="entry name" value="Piwi"/>
</dbReference>
<dbReference type="InterPro" id="IPR036085">
    <property type="entry name" value="PAZ_dom_sf"/>
</dbReference>
<dbReference type="Pfam" id="PF16486">
    <property type="entry name" value="ArgoN"/>
    <property type="match status" value="1"/>
</dbReference>